<dbReference type="OrthoDB" id="285216at2"/>
<feature type="domain" description="HTH lysR-type" evidence="1">
    <location>
        <begin position="24"/>
        <end position="82"/>
    </location>
</feature>
<dbReference type="Gene3D" id="1.10.10.10">
    <property type="entry name" value="Winged helix-like DNA-binding domain superfamily/Winged helix DNA-binding domain"/>
    <property type="match status" value="1"/>
</dbReference>
<accession>A0A140LCG8</accession>
<name>A0A140LCG8_9FIRM</name>
<dbReference type="STRING" id="520762.AN619_02180"/>
<dbReference type="InterPro" id="IPR036390">
    <property type="entry name" value="WH_DNA-bd_sf"/>
</dbReference>
<organism evidence="2 3">
    <name type="scientific">Thermotalea metallivorans</name>
    <dbReference type="NCBI Taxonomy" id="520762"/>
    <lineage>
        <taxon>Bacteria</taxon>
        <taxon>Bacillati</taxon>
        <taxon>Bacillota</taxon>
        <taxon>Clostridia</taxon>
        <taxon>Peptostreptococcales</taxon>
        <taxon>Thermotaleaceae</taxon>
        <taxon>Thermotalea</taxon>
    </lineage>
</organism>
<dbReference type="PANTHER" id="PTHR30432">
    <property type="entry name" value="TRANSCRIPTIONAL REGULATOR MODE"/>
    <property type="match status" value="1"/>
</dbReference>
<keyword evidence="3" id="KW-1185">Reference proteome</keyword>
<dbReference type="SUPFAM" id="SSF46785">
    <property type="entry name" value="Winged helix' DNA-binding domain"/>
    <property type="match status" value="1"/>
</dbReference>
<dbReference type="Pfam" id="PF00126">
    <property type="entry name" value="HTH_1"/>
    <property type="match status" value="1"/>
</dbReference>
<comment type="caution">
    <text evidence="2">The sequence shown here is derived from an EMBL/GenBank/DDBJ whole genome shotgun (WGS) entry which is preliminary data.</text>
</comment>
<dbReference type="InterPro" id="IPR036388">
    <property type="entry name" value="WH-like_DNA-bd_sf"/>
</dbReference>
<dbReference type="PANTHER" id="PTHR30432:SF1">
    <property type="entry name" value="DNA-BINDING TRANSCRIPTIONAL DUAL REGULATOR MODE"/>
    <property type="match status" value="1"/>
</dbReference>
<dbReference type="GO" id="GO:0003700">
    <property type="term" value="F:DNA-binding transcription factor activity"/>
    <property type="evidence" value="ECO:0007669"/>
    <property type="project" value="InterPro"/>
</dbReference>
<evidence type="ECO:0000313" key="2">
    <source>
        <dbReference type="EMBL" id="KXG78243.1"/>
    </source>
</evidence>
<evidence type="ECO:0000313" key="3">
    <source>
        <dbReference type="Proteomes" id="UP000070456"/>
    </source>
</evidence>
<sequence>MEIKWKIWIEKDQQKIFGRGPKELLLKVEKLGSLRQAALAMDMSYSKAWHLIDNLEKALGIKILDKKIGGAEGGSSLLTPEGKQLIAKYEQLETEAEKVILNLYQKIFDNL</sequence>
<dbReference type="EMBL" id="LOEE01000006">
    <property type="protein sequence ID" value="KXG78243.1"/>
    <property type="molecule type" value="Genomic_DNA"/>
</dbReference>
<evidence type="ECO:0000259" key="1">
    <source>
        <dbReference type="Pfam" id="PF00126"/>
    </source>
</evidence>
<reference evidence="2 3" key="1">
    <citation type="submission" date="2015-12" db="EMBL/GenBank/DDBJ databases">
        <title>Draft genome sequence of the thermoanaerobe Thermotalea metallivorans, an isolate from the runoff channel of the Great Artesian Basin, Australia.</title>
        <authorList>
            <person name="Patel B.K."/>
        </authorList>
    </citation>
    <scope>NUCLEOTIDE SEQUENCE [LARGE SCALE GENOMIC DNA]</scope>
    <source>
        <strain evidence="2 3">B2-1</strain>
    </source>
</reference>
<proteinExistence type="predicted"/>
<dbReference type="Proteomes" id="UP000070456">
    <property type="component" value="Unassembled WGS sequence"/>
</dbReference>
<dbReference type="InterPro" id="IPR000847">
    <property type="entry name" value="LysR_HTH_N"/>
</dbReference>
<dbReference type="InterPro" id="IPR051815">
    <property type="entry name" value="Molybdate_resp_trans_reg"/>
</dbReference>
<dbReference type="RefSeq" id="WP_068554237.1">
    <property type="nucleotide sequence ID" value="NZ_LOEE01000006.1"/>
</dbReference>
<dbReference type="AlphaFoldDB" id="A0A140LCG8"/>
<protein>
    <recommendedName>
        <fullName evidence="1">HTH lysR-type domain-containing protein</fullName>
    </recommendedName>
</protein>
<gene>
    <name evidence="2" type="ORF">AN619_02180</name>
</gene>